<reference evidence="1" key="1">
    <citation type="submission" date="2014-09" db="EMBL/GenBank/DDBJ databases">
        <authorList>
            <person name="Magalhaes I.L.F."/>
            <person name="Oliveira U."/>
            <person name="Santos F.R."/>
            <person name="Vidigal T.H.D.A."/>
            <person name="Brescovit A.D."/>
            <person name="Santos A.J."/>
        </authorList>
    </citation>
    <scope>NUCLEOTIDE SEQUENCE</scope>
    <source>
        <tissue evidence="1">Shoot tissue taken approximately 20 cm above the soil surface</tissue>
    </source>
</reference>
<protein>
    <submittedName>
        <fullName evidence="1">Uncharacterized protein</fullName>
    </submittedName>
</protein>
<dbReference type="AlphaFoldDB" id="A0A0A9CBH9"/>
<reference evidence="1" key="2">
    <citation type="journal article" date="2015" name="Data Brief">
        <title>Shoot transcriptome of the giant reed, Arundo donax.</title>
        <authorList>
            <person name="Barrero R.A."/>
            <person name="Guerrero F.D."/>
            <person name="Moolhuijzen P."/>
            <person name="Goolsby J.A."/>
            <person name="Tidwell J."/>
            <person name="Bellgard S.E."/>
            <person name="Bellgard M.I."/>
        </authorList>
    </citation>
    <scope>NUCLEOTIDE SEQUENCE</scope>
    <source>
        <tissue evidence="1">Shoot tissue taken approximately 20 cm above the soil surface</tissue>
    </source>
</reference>
<sequence>MGGSNSSMRPKANRTTLGLLRWISFLNYRD</sequence>
<evidence type="ECO:0000313" key="1">
    <source>
        <dbReference type="EMBL" id="JAD68872.1"/>
    </source>
</evidence>
<accession>A0A0A9CBH9</accession>
<organism evidence="1">
    <name type="scientific">Arundo donax</name>
    <name type="common">Giant reed</name>
    <name type="synonym">Donax arundinaceus</name>
    <dbReference type="NCBI Taxonomy" id="35708"/>
    <lineage>
        <taxon>Eukaryota</taxon>
        <taxon>Viridiplantae</taxon>
        <taxon>Streptophyta</taxon>
        <taxon>Embryophyta</taxon>
        <taxon>Tracheophyta</taxon>
        <taxon>Spermatophyta</taxon>
        <taxon>Magnoliopsida</taxon>
        <taxon>Liliopsida</taxon>
        <taxon>Poales</taxon>
        <taxon>Poaceae</taxon>
        <taxon>PACMAD clade</taxon>
        <taxon>Arundinoideae</taxon>
        <taxon>Arundineae</taxon>
        <taxon>Arundo</taxon>
    </lineage>
</organism>
<proteinExistence type="predicted"/>
<name>A0A0A9CBH9_ARUDO</name>
<dbReference type="EMBL" id="GBRH01229023">
    <property type="protein sequence ID" value="JAD68872.1"/>
    <property type="molecule type" value="Transcribed_RNA"/>
</dbReference>